<evidence type="ECO:0000256" key="3">
    <source>
        <dbReference type="ARBA" id="ARBA00022898"/>
    </source>
</evidence>
<dbReference type="NCBIfam" id="TIGR01136">
    <property type="entry name" value="cysKM"/>
    <property type="match status" value="1"/>
</dbReference>
<keyword evidence="3" id="KW-0663">Pyridoxal phosphate</keyword>
<keyword evidence="7" id="KW-1185">Reference proteome</keyword>
<sequence>MQTTLAATPAIEARGRVYGSITETVGNTPLVRINRMAQERGAGARVLAKLEFLNPLGSVKDRIGVAMLDALEARGEIGPGSTIVEPTSGNTGIALAFACAARGYRCILTMPDSFSVERRKLMRFLGAELVLTPKEKGINAAIEKAREIVSATPGAVMPWQFGNPANPEIHARTTAEEIWRDTNGEVDAIVLGTGTGGTLTGVARVLKAKKPGLRVIAVEPENSPVISGGAHAPHMIQGIGPGFIPENLDVTLVDVVETVSNDAAFAATRDMAVKEGIAAGISSGAALHVALRVAAREGMAGKTVVTIFASAAERYQSTVLFEGFGAD</sequence>
<organism evidence="6 7">
    <name type="scientific">Albidovulum salinarum</name>
    <dbReference type="NCBI Taxonomy" id="2984153"/>
    <lineage>
        <taxon>Bacteria</taxon>
        <taxon>Pseudomonadati</taxon>
        <taxon>Pseudomonadota</taxon>
        <taxon>Alphaproteobacteria</taxon>
        <taxon>Rhodobacterales</taxon>
        <taxon>Paracoccaceae</taxon>
        <taxon>Albidovulum</taxon>
    </lineage>
</organism>
<dbReference type="Gene3D" id="3.40.50.1100">
    <property type="match status" value="2"/>
</dbReference>
<reference evidence="6 7" key="1">
    <citation type="submission" date="2022-10" db="EMBL/GenBank/DDBJ databases">
        <title>Defluviimonas sp. nov., isolated from ocean surface sediments.</title>
        <authorList>
            <person name="He W."/>
            <person name="Wang L."/>
            <person name="Zhang D.-F."/>
        </authorList>
    </citation>
    <scope>NUCLEOTIDE SEQUENCE [LARGE SCALE GENOMIC DNA]</scope>
    <source>
        <strain evidence="6 7">WL0024</strain>
    </source>
</reference>
<evidence type="ECO:0000259" key="5">
    <source>
        <dbReference type="Pfam" id="PF00291"/>
    </source>
</evidence>
<proteinExistence type="predicted"/>
<comment type="cofactor">
    <cofactor evidence="1">
        <name>pyridoxal 5'-phosphate</name>
        <dbReference type="ChEBI" id="CHEBI:597326"/>
    </cofactor>
</comment>
<dbReference type="EMBL" id="JAOVQO010000019">
    <property type="protein sequence ID" value="MCU9849949.1"/>
    <property type="molecule type" value="Genomic_DNA"/>
</dbReference>
<gene>
    <name evidence="6" type="primary">cysK</name>
    <name evidence="6" type="ORF">OEZ60_18270</name>
</gene>
<dbReference type="Proteomes" id="UP001209535">
    <property type="component" value="Unassembled WGS sequence"/>
</dbReference>
<dbReference type="InterPro" id="IPR050214">
    <property type="entry name" value="Cys_Synth/Cystath_Beta-Synth"/>
</dbReference>
<keyword evidence="6" id="KW-0808">Transferase</keyword>
<dbReference type="CDD" id="cd01561">
    <property type="entry name" value="CBS_like"/>
    <property type="match status" value="1"/>
</dbReference>
<dbReference type="SUPFAM" id="SSF53686">
    <property type="entry name" value="Tryptophan synthase beta subunit-like PLP-dependent enzymes"/>
    <property type="match status" value="1"/>
</dbReference>
<dbReference type="InterPro" id="IPR001926">
    <property type="entry name" value="TrpB-like_PALP"/>
</dbReference>
<comment type="catalytic activity">
    <reaction evidence="4">
        <text>O-acetyl-L-serine + hydrogen sulfide = L-cysteine + acetate</text>
        <dbReference type="Rhea" id="RHEA:14829"/>
        <dbReference type="ChEBI" id="CHEBI:29919"/>
        <dbReference type="ChEBI" id="CHEBI:30089"/>
        <dbReference type="ChEBI" id="CHEBI:35235"/>
        <dbReference type="ChEBI" id="CHEBI:58340"/>
        <dbReference type="EC" id="2.5.1.47"/>
    </reaction>
</comment>
<dbReference type="InterPro" id="IPR036052">
    <property type="entry name" value="TrpB-like_PALP_sf"/>
</dbReference>
<dbReference type="InterPro" id="IPR005859">
    <property type="entry name" value="CysK"/>
</dbReference>
<comment type="caution">
    <text evidence="6">The sequence shown here is derived from an EMBL/GenBank/DDBJ whole genome shotgun (WGS) entry which is preliminary data.</text>
</comment>
<evidence type="ECO:0000256" key="2">
    <source>
        <dbReference type="ARBA" id="ARBA00012681"/>
    </source>
</evidence>
<feature type="domain" description="Tryptophan synthase beta chain-like PALP" evidence="5">
    <location>
        <begin position="21"/>
        <end position="308"/>
    </location>
</feature>
<dbReference type="GO" id="GO:0004124">
    <property type="term" value="F:cysteine synthase activity"/>
    <property type="evidence" value="ECO:0007669"/>
    <property type="project" value="UniProtKB-EC"/>
</dbReference>
<accession>A0ABT2X885</accession>
<evidence type="ECO:0000313" key="6">
    <source>
        <dbReference type="EMBL" id="MCU9849949.1"/>
    </source>
</evidence>
<evidence type="ECO:0000313" key="7">
    <source>
        <dbReference type="Proteomes" id="UP001209535"/>
    </source>
</evidence>
<dbReference type="Pfam" id="PF00291">
    <property type="entry name" value="PALP"/>
    <property type="match status" value="1"/>
</dbReference>
<dbReference type="InterPro" id="IPR005856">
    <property type="entry name" value="Cys_synth"/>
</dbReference>
<evidence type="ECO:0000256" key="4">
    <source>
        <dbReference type="ARBA" id="ARBA00047931"/>
    </source>
</evidence>
<dbReference type="EC" id="2.5.1.47" evidence="2"/>
<name>A0ABT2X885_9RHOB</name>
<evidence type="ECO:0000256" key="1">
    <source>
        <dbReference type="ARBA" id="ARBA00001933"/>
    </source>
</evidence>
<protein>
    <recommendedName>
        <fullName evidence="2">cysteine synthase</fullName>
        <ecNumber evidence="2">2.5.1.47</ecNumber>
    </recommendedName>
</protein>
<dbReference type="NCBIfam" id="TIGR01139">
    <property type="entry name" value="cysK"/>
    <property type="match status" value="1"/>
</dbReference>
<dbReference type="PANTHER" id="PTHR10314">
    <property type="entry name" value="CYSTATHIONINE BETA-SYNTHASE"/>
    <property type="match status" value="1"/>
</dbReference>